<sequence>MLETAVLCFQCIGTLRDECGRGRRVGEVTGRHQRRSGKFLWGVVGVLVAVVGLSGCGVGAPGPDDSVRARLDPVSGEIVMPMDEYAFYGRHADRRTFTAAVEAVVGECMEAKGFTYAVAQVQADPSTDLDDRTFGIWEEQRAARYGWGHAVSPLSAALEKARVVGGANWIAAYDACAETDASVLKTMEAVTPPQDEYLNSLVSRLESEALSNARKDGQWREAREPWVKCLAEAGLTAEEGESYASKQSSALLGAGKAGNTEEGIRLASIEARCNTTTRLTQRLADLEAAYQQPLIAANQAALNKEKERKQEFLLAARDYINTHG</sequence>
<dbReference type="AlphaFoldDB" id="A0A2A6FSD9"/>
<organism evidence="2 3">
    <name type="scientific">Candidatus Lumbricidiphila eiseniae</name>
    <dbReference type="NCBI Taxonomy" id="1969409"/>
    <lineage>
        <taxon>Bacteria</taxon>
        <taxon>Bacillati</taxon>
        <taxon>Actinomycetota</taxon>
        <taxon>Actinomycetes</taxon>
        <taxon>Micrococcales</taxon>
        <taxon>Microbacteriaceae</taxon>
        <taxon>Candidatus Lumbricidiphila</taxon>
    </lineage>
</organism>
<name>A0A2A6FSD9_9MICO</name>
<evidence type="ECO:0000256" key="1">
    <source>
        <dbReference type="SAM" id="Phobius"/>
    </source>
</evidence>
<dbReference type="Proteomes" id="UP000219994">
    <property type="component" value="Unassembled WGS sequence"/>
</dbReference>
<comment type="caution">
    <text evidence="2">The sequence shown here is derived from an EMBL/GenBank/DDBJ whole genome shotgun (WGS) entry which is preliminary data.</text>
</comment>
<keyword evidence="1" id="KW-0812">Transmembrane</keyword>
<feature type="transmembrane region" description="Helical" evidence="1">
    <location>
        <begin position="39"/>
        <end position="60"/>
    </location>
</feature>
<evidence type="ECO:0000313" key="3">
    <source>
        <dbReference type="Proteomes" id="UP000219994"/>
    </source>
</evidence>
<keyword evidence="1" id="KW-1133">Transmembrane helix</keyword>
<evidence type="ECO:0000313" key="2">
    <source>
        <dbReference type="EMBL" id="PDQ35794.1"/>
    </source>
</evidence>
<keyword evidence="1" id="KW-0472">Membrane</keyword>
<protein>
    <submittedName>
        <fullName evidence="2">Uncharacterized protein</fullName>
    </submittedName>
</protein>
<gene>
    <name evidence="2" type="ORF">B5766_04905</name>
</gene>
<proteinExistence type="predicted"/>
<accession>A0A2A6FSD9</accession>
<dbReference type="EMBL" id="NAEP01000028">
    <property type="protein sequence ID" value="PDQ35794.1"/>
    <property type="molecule type" value="Genomic_DNA"/>
</dbReference>
<reference evidence="3" key="1">
    <citation type="submission" date="2017-03" db="EMBL/GenBank/DDBJ databases">
        <authorList>
            <person name="Lund M.B."/>
        </authorList>
    </citation>
    <scope>NUCLEOTIDE SEQUENCE [LARGE SCALE GENOMIC DNA]</scope>
</reference>